<evidence type="ECO:0000313" key="2">
    <source>
        <dbReference type="EMBL" id="MBM3317323.1"/>
    </source>
</evidence>
<dbReference type="PANTHER" id="PTHR43393:SF3">
    <property type="entry name" value="LYSINE DECARBOXYLASE-LIKE PROTEIN"/>
    <property type="match status" value="1"/>
</dbReference>
<dbReference type="Pfam" id="PF18306">
    <property type="entry name" value="LDcluster4"/>
    <property type="match status" value="1"/>
</dbReference>
<reference evidence="2" key="1">
    <citation type="submission" date="2019-03" db="EMBL/GenBank/DDBJ databases">
        <title>Lake Tanganyika Metagenome-Assembled Genomes (MAGs).</title>
        <authorList>
            <person name="Tran P."/>
        </authorList>
    </citation>
    <scope>NUCLEOTIDE SEQUENCE</scope>
    <source>
        <strain evidence="2">M_DeepCast_400m_m2_100</strain>
    </source>
</reference>
<organism evidence="2 3">
    <name type="scientific">Eiseniibacteriota bacterium</name>
    <dbReference type="NCBI Taxonomy" id="2212470"/>
    <lineage>
        <taxon>Bacteria</taxon>
        <taxon>Candidatus Eiseniibacteriota</taxon>
    </lineage>
</organism>
<protein>
    <submittedName>
        <fullName evidence="2">TIGR00725 family protein</fullName>
    </submittedName>
</protein>
<sequence>MGGSACDEAAYERARRVGALVARAGFVLLCGGGTGVMEAAARGAREEGGTTVGILPGRDAVESPPNPYIDIPLYTGIHYARNLLNVLSSDVVVAVAGGLGTLSEIALALRCDRPVVLLDSWRFDAAGFEPPGHLYHAADPEAVLDRVRALLAAGESGRRDSRPAGQVVAGGAATD</sequence>
<gene>
    <name evidence="2" type="ORF">FJY75_05680</name>
</gene>
<name>A0A937XCD2_UNCEI</name>
<dbReference type="GO" id="GO:0005829">
    <property type="term" value="C:cytosol"/>
    <property type="evidence" value="ECO:0007669"/>
    <property type="project" value="TreeGrafter"/>
</dbReference>
<dbReference type="Proteomes" id="UP000748308">
    <property type="component" value="Unassembled WGS sequence"/>
</dbReference>
<dbReference type="PANTHER" id="PTHR43393">
    <property type="entry name" value="CYTOKININ RIBOSIDE 5'-MONOPHOSPHATE PHOSPHORIBOHYDROLASE"/>
    <property type="match status" value="1"/>
</dbReference>
<dbReference type="SUPFAM" id="SSF102405">
    <property type="entry name" value="MCP/YpsA-like"/>
    <property type="match status" value="1"/>
</dbReference>
<accession>A0A937XCD2</accession>
<feature type="region of interest" description="Disordered" evidence="1">
    <location>
        <begin position="155"/>
        <end position="175"/>
    </location>
</feature>
<evidence type="ECO:0000256" key="1">
    <source>
        <dbReference type="SAM" id="MobiDB-lite"/>
    </source>
</evidence>
<dbReference type="AlphaFoldDB" id="A0A937XCD2"/>
<dbReference type="InterPro" id="IPR041164">
    <property type="entry name" value="LDcluster4"/>
</dbReference>
<dbReference type="InterPro" id="IPR052341">
    <property type="entry name" value="LOG_family_nucleotidases"/>
</dbReference>
<comment type="caution">
    <text evidence="2">The sequence shown here is derived from an EMBL/GenBank/DDBJ whole genome shotgun (WGS) entry which is preliminary data.</text>
</comment>
<evidence type="ECO:0000313" key="3">
    <source>
        <dbReference type="Proteomes" id="UP000748308"/>
    </source>
</evidence>
<dbReference type="InterPro" id="IPR005268">
    <property type="entry name" value="CHP00725"/>
</dbReference>
<proteinExistence type="predicted"/>
<dbReference type="NCBIfam" id="TIGR00725">
    <property type="entry name" value="TIGR00725 family protein"/>
    <property type="match status" value="1"/>
</dbReference>
<dbReference type="Gene3D" id="3.40.50.450">
    <property type="match status" value="1"/>
</dbReference>
<dbReference type="EMBL" id="VGIY01000106">
    <property type="protein sequence ID" value="MBM3317323.1"/>
    <property type="molecule type" value="Genomic_DNA"/>
</dbReference>